<dbReference type="EMBL" id="JAIXMP010000019">
    <property type="protein sequence ID" value="KAI9258005.1"/>
    <property type="molecule type" value="Genomic_DNA"/>
</dbReference>
<sequence>MHDCIHHLSFANTKVQNKLRPNRRLFIIHFSSCFNFWWIDDRWRIADVITNDTINANKTASPVRDIDSILHNLKNGDNSTNNPCIREEYKLLYERFPGYFKESKWTNIFCIPFSLLVIVINANVAENSIIIDTALLAFPEASTVIFSPLCIKVIPLLQSNLSFYATVFCTPPNTIFTSRISQLATCNRGSNALPLIRWRICHCYFCMYAQQISITLFVATS</sequence>
<keyword evidence="2" id="KW-1185">Reference proteome</keyword>
<protein>
    <submittedName>
        <fullName evidence="1">Uncharacterized protein</fullName>
    </submittedName>
</protein>
<dbReference type="Proteomes" id="UP001209540">
    <property type="component" value="Unassembled WGS sequence"/>
</dbReference>
<accession>A0AAD5K638</accession>
<comment type="caution">
    <text evidence="1">The sequence shown here is derived from an EMBL/GenBank/DDBJ whole genome shotgun (WGS) entry which is preliminary data.</text>
</comment>
<gene>
    <name evidence="1" type="ORF">BDA99DRAFT_539021</name>
</gene>
<reference evidence="1" key="1">
    <citation type="journal article" date="2022" name="IScience">
        <title>Evolution of zygomycete secretomes and the origins of terrestrial fungal ecologies.</title>
        <authorList>
            <person name="Chang Y."/>
            <person name="Wang Y."/>
            <person name="Mondo S."/>
            <person name="Ahrendt S."/>
            <person name="Andreopoulos W."/>
            <person name="Barry K."/>
            <person name="Beard J."/>
            <person name="Benny G.L."/>
            <person name="Blankenship S."/>
            <person name="Bonito G."/>
            <person name="Cuomo C."/>
            <person name="Desiro A."/>
            <person name="Gervers K.A."/>
            <person name="Hundley H."/>
            <person name="Kuo A."/>
            <person name="LaButti K."/>
            <person name="Lang B.F."/>
            <person name="Lipzen A."/>
            <person name="O'Donnell K."/>
            <person name="Pangilinan J."/>
            <person name="Reynolds N."/>
            <person name="Sandor L."/>
            <person name="Smith M.E."/>
            <person name="Tsang A."/>
            <person name="Grigoriev I.V."/>
            <person name="Stajich J.E."/>
            <person name="Spatafora J.W."/>
        </authorList>
    </citation>
    <scope>NUCLEOTIDE SEQUENCE</scope>
    <source>
        <strain evidence="1">RSA 2281</strain>
    </source>
</reference>
<name>A0AAD5K638_9FUNG</name>
<organism evidence="1 2">
    <name type="scientific">Phascolomyces articulosus</name>
    <dbReference type="NCBI Taxonomy" id="60185"/>
    <lineage>
        <taxon>Eukaryota</taxon>
        <taxon>Fungi</taxon>
        <taxon>Fungi incertae sedis</taxon>
        <taxon>Mucoromycota</taxon>
        <taxon>Mucoromycotina</taxon>
        <taxon>Mucoromycetes</taxon>
        <taxon>Mucorales</taxon>
        <taxon>Lichtheimiaceae</taxon>
        <taxon>Phascolomyces</taxon>
    </lineage>
</organism>
<dbReference type="AlphaFoldDB" id="A0AAD5K638"/>
<proteinExistence type="predicted"/>
<evidence type="ECO:0000313" key="1">
    <source>
        <dbReference type="EMBL" id="KAI9258005.1"/>
    </source>
</evidence>
<evidence type="ECO:0000313" key="2">
    <source>
        <dbReference type="Proteomes" id="UP001209540"/>
    </source>
</evidence>
<reference evidence="1" key="2">
    <citation type="submission" date="2023-02" db="EMBL/GenBank/DDBJ databases">
        <authorList>
            <consortium name="DOE Joint Genome Institute"/>
            <person name="Mondo S.J."/>
            <person name="Chang Y."/>
            <person name="Wang Y."/>
            <person name="Ahrendt S."/>
            <person name="Andreopoulos W."/>
            <person name="Barry K."/>
            <person name="Beard J."/>
            <person name="Benny G.L."/>
            <person name="Blankenship S."/>
            <person name="Bonito G."/>
            <person name="Cuomo C."/>
            <person name="Desiro A."/>
            <person name="Gervers K.A."/>
            <person name="Hundley H."/>
            <person name="Kuo A."/>
            <person name="LaButti K."/>
            <person name="Lang B.F."/>
            <person name="Lipzen A."/>
            <person name="O'Donnell K."/>
            <person name="Pangilinan J."/>
            <person name="Reynolds N."/>
            <person name="Sandor L."/>
            <person name="Smith M.W."/>
            <person name="Tsang A."/>
            <person name="Grigoriev I.V."/>
            <person name="Stajich J.E."/>
            <person name="Spatafora J.W."/>
        </authorList>
    </citation>
    <scope>NUCLEOTIDE SEQUENCE</scope>
    <source>
        <strain evidence="1">RSA 2281</strain>
    </source>
</reference>